<feature type="compositionally biased region" description="Polar residues" evidence="1">
    <location>
        <begin position="46"/>
        <end position="59"/>
    </location>
</feature>
<evidence type="ECO:0000256" key="1">
    <source>
        <dbReference type="SAM" id="MobiDB-lite"/>
    </source>
</evidence>
<dbReference type="EMBL" id="CAJJDN010000037">
    <property type="protein sequence ID" value="CAD8078272.1"/>
    <property type="molecule type" value="Genomic_DNA"/>
</dbReference>
<evidence type="ECO:0008006" key="4">
    <source>
        <dbReference type="Google" id="ProtNLM"/>
    </source>
</evidence>
<dbReference type="OrthoDB" id="313119at2759"/>
<evidence type="ECO:0000313" key="2">
    <source>
        <dbReference type="EMBL" id="CAD8078272.1"/>
    </source>
</evidence>
<accession>A0A8S1MHW3</accession>
<reference evidence="2" key="1">
    <citation type="submission" date="2021-01" db="EMBL/GenBank/DDBJ databases">
        <authorList>
            <consortium name="Genoscope - CEA"/>
            <person name="William W."/>
        </authorList>
    </citation>
    <scope>NUCLEOTIDE SEQUENCE</scope>
</reference>
<feature type="region of interest" description="Disordered" evidence="1">
    <location>
        <begin position="37"/>
        <end position="59"/>
    </location>
</feature>
<protein>
    <recommendedName>
        <fullName evidence="4">WD40-repeat-containing domain</fullName>
    </recommendedName>
</protein>
<evidence type="ECO:0000313" key="3">
    <source>
        <dbReference type="Proteomes" id="UP000692954"/>
    </source>
</evidence>
<dbReference type="Proteomes" id="UP000692954">
    <property type="component" value="Unassembled WGS sequence"/>
</dbReference>
<sequence length="478" mass="56316">MQQQQFNQNQEQQQQNNQNQSNRIEFENKFLEAIRKSNNSRDRSEQQQMDNNQISYQSNSGQRITSIKIIDQNQQYDCTAIAFHPKVEQYLAVAVGNKVLIYNLQINQGLEENDESRPGILRINELNEQQIITALNFLFYKVITNYHDIIVGTNDGIIHIARYRPQNYQQGTNNLIIENRIQNIGTQNHIDQISCILTYTYTYTFQFDDLNSRQKEEIIILTSSYDGQILQFSYEQIKEENEEENQQSIQNFLMENKGKQITFQQEAIYWISLSDITGRETQNLIASGYENYFYIWERKQNQIKWKFISKYKRYGVGTRVAFFGSSFIVWQIFQKDYINILQNLHNWDKNPDAPQTIKAENVIKVEFNEEYIPNQAILDNDKFPLLLNNQSQDMLMGIKYGKNIHFLKGLLQFKSKDVQRQLNLKDYTTVKFSFLKEYVECGLNCTEGAISPSCNNIAIYDNQTKQIKIYNTPLSKNK</sequence>
<proteinExistence type="predicted"/>
<name>A0A8S1MHW3_9CILI</name>
<feature type="region of interest" description="Disordered" evidence="1">
    <location>
        <begin position="1"/>
        <end position="22"/>
    </location>
</feature>
<dbReference type="AlphaFoldDB" id="A0A8S1MHW3"/>
<organism evidence="2 3">
    <name type="scientific">Paramecium sonneborni</name>
    <dbReference type="NCBI Taxonomy" id="65129"/>
    <lineage>
        <taxon>Eukaryota</taxon>
        <taxon>Sar</taxon>
        <taxon>Alveolata</taxon>
        <taxon>Ciliophora</taxon>
        <taxon>Intramacronucleata</taxon>
        <taxon>Oligohymenophorea</taxon>
        <taxon>Peniculida</taxon>
        <taxon>Parameciidae</taxon>
        <taxon>Paramecium</taxon>
    </lineage>
</organism>
<comment type="caution">
    <text evidence="2">The sequence shown here is derived from an EMBL/GenBank/DDBJ whole genome shotgun (WGS) entry which is preliminary data.</text>
</comment>
<keyword evidence="3" id="KW-1185">Reference proteome</keyword>
<gene>
    <name evidence="2" type="ORF">PSON_ATCC_30995.1.T0370199</name>
</gene>